<feature type="domain" description="DUF6697" evidence="2">
    <location>
        <begin position="173"/>
        <end position="363"/>
    </location>
</feature>
<feature type="region of interest" description="Disordered" evidence="1">
    <location>
        <begin position="81"/>
        <end position="113"/>
    </location>
</feature>
<evidence type="ECO:0000256" key="1">
    <source>
        <dbReference type="SAM" id="MobiDB-lite"/>
    </source>
</evidence>
<evidence type="ECO:0000313" key="4">
    <source>
        <dbReference type="Proteomes" id="UP000807353"/>
    </source>
</evidence>
<feature type="compositionally biased region" description="Low complexity" evidence="1">
    <location>
        <begin position="24"/>
        <end position="33"/>
    </location>
</feature>
<evidence type="ECO:0000259" key="2">
    <source>
        <dbReference type="Pfam" id="PF20411"/>
    </source>
</evidence>
<dbReference type="Proteomes" id="UP000807353">
    <property type="component" value="Unassembled WGS sequence"/>
</dbReference>
<comment type="caution">
    <text evidence="3">The sequence shown here is derived from an EMBL/GenBank/DDBJ whole genome shotgun (WGS) entry which is preliminary data.</text>
</comment>
<reference evidence="3" key="1">
    <citation type="submission" date="2020-11" db="EMBL/GenBank/DDBJ databases">
        <authorList>
            <consortium name="DOE Joint Genome Institute"/>
            <person name="Ahrendt S."/>
            <person name="Riley R."/>
            <person name="Andreopoulos W."/>
            <person name="Labutti K."/>
            <person name="Pangilinan J."/>
            <person name="Ruiz-Duenas F.J."/>
            <person name="Barrasa J.M."/>
            <person name="Sanchez-Garcia M."/>
            <person name="Camarero S."/>
            <person name="Miyauchi S."/>
            <person name="Serrano A."/>
            <person name="Linde D."/>
            <person name="Babiker R."/>
            <person name="Drula E."/>
            <person name="Ayuso-Fernandez I."/>
            <person name="Pacheco R."/>
            <person name="Padilla G."/>
            <person name="Ferreira P."/>
            <person name="Barriuso J."/>
            <person name="Kellner H."/>
            <person name="Castanera R."/>
            <person name="Alfaro M."/>
            <person name="Ramirez L."/>
            <person name="Pisabarro A.G."/>
            <person name="Kuo A."/>
            <person name="Tritt A."/>
            <person name="Lipzen A."/>
            <person name="He G."/>
            <person name="Yan M."/>
            <person name="Ng V."/>
            <person name="Cullen D."/>
            <person name="Martin F."/>
            <person name="Rosso M.-N."/>
            <person name="Henrissat B."/>
            <person name="Hibbett D."/>
            <person name="Martinez A.T."/>
            <person name="Grigoriev I.V."/>
        </authorList>
    </citation>
    <scope>NUCLEOTIDE SEQUENCE</scope>
    <source>
        <strain evidence="3">CBS 247.69</strain>
    </source>
</reference>
<feature type="compositionally biased region" description="Basic residues" evidence="1">
    <location>
        <begin position="378"/>
        <end position="390"/>
    </location>
</feature>
<feature type="region of interest" description="Disordered" evidence="1">
    <location>
        <begin position="367"/>
        <end position="402"/>
    </location>
</feature>
<dbReference type="OrthoDB" id="3265858at2759"/>
<dbReference type="Pfam" id="PF20411">
    <property type="entry name" value="DUF6697"/>
    <property type="match status" value="1"/>
</dbReference>
<dbReference type="AlphaFoldDB" id="A0A9P6CDM1"/>
<protein>
    <recommendedName>
        <fullName evidence="2">DUF6697 domain-containing protein</fullName>
    </recommendedName>
</protein>
<evidence type="ECO:0000313" key="3">
    <source>
        <dbReference type="EMBL" id="KAF9461887.1"/>
    </source>
</evidence>
<organism evidence="3 4">
    <name type="scientific">Collybia nuda</name>
    <dbReference type="NCBI Taxonomy" id="64659"/>
    <lineage>
        <taxon>Eukaryota</taxon>
        <taxon>Fungi</taxon>
        <taxon>Dikarya</taxon>
        <taxon>Basidiomycota</taxon>
        <taxon>Agaricomycotina</taxon>
        <taxon>Agaricomycetes</taxon>
        <taxon>Agaricomycetidae</taxon>
        <taxon>Agaricales</taxon>
        <taxon>Tricholomatineae</taxon>
        <taxon>Clitocybaceae</taxon>
        <taxon>Collybia</taxon>
    </lineage>
</organism>
<keyword evidence="4" id="KW-1185">Reference proteome</keyword>
<proteinExistence type="predicted"/>
<feature type="compositionally biased region" description="Polar residues" evidence="1">
    <location>
        <begin position="1"/>
        <end position="16"/>
    </location>
</feature>
<dbReference type="EMBL" id="MU150278">
    <property type="protein sequence ID" value="KAF9461887.1"/>
    <property type="molecule type" value="Genomic_DNA"/>
</dbReference>
<accession>A0A9P6CDM1</accession>
<feature type="region of interest" description="Disordered" evidence="1">
    <location>
        <begin position="1"/>
        <end position="48"/>
    </location>
</feature>
<sequence length="402" mass="44260">MQETTVPPRPSITTPKPQDIIALPTSGSRGSAPSPSPAPTSERIKPRCLPIPPFPDVVKNRKRGIEQLQCVAVTKQNKKQKVTKGQSDGCNEVPSGPKSIAGSPISAVDKSQNNGVTASSSLVVRSTLGRVSNRQKNIMVKPEALRLPDATVSEYLKGCARLPINPAPKKLLVSRQFIGEMYGGSQFTLLATSTDKSRNFIFPTPDINPDMPTIPGNPGLLLSCRREMTQVICTLFSRNETKPARWEYIGEYESRLLRQLSALEFTQQTQAMKNAWAKKIIKVKKWPVYTGIRARIFLRKDGQALTDENVEAEILRITSKATQSGALNASDVIKALERGEEQLDIIRMTCVSYDHRFVKDIITQSKSWTQKSPNGKGTSKHKAGKGKKKTVQMDSESSDSDS</sequence>
<dbReference type="InterPro" id="IPR046520">
    <property type="entry name" value="DUF6697"/>
</dbReference>
<name>A0A9P6CDM1_9AGAR</name>
<gene>
    <name evidence="3" type="ORF">BDZ94DRAFT_1323092</name>
</gene>